<reference evidence="7" key="1">
    <citation type="journal article" date="2019" name="Int. J. Syst. Evol. Microbiol.">
        <title>The Global Catalogue of Microorganisms (GCM) 10K type strain sequencing project: providing services to taxonomists for standard genome sequencing and annotation.</title>
        <authorList>
            <consortium name="The Broad Institute Genomics Platform"/>
            <consortium name="The Broad Institute Genome Sequencing Center for Infectious Disease"/>
            <person name="Wu L."/>
            <person name="Ma J."/>
        </authorList>
    </citation>
    <scope>NUCLEOTIDE SEQUENCE [LARGE SCALE GENOMIC DNA]</scope>
    <source>
        <strain evidence="7">ICMP 6774ER</strain>
    </source>
</reference>
<dbReference type="InterPro" id="IPR009057">
    <property type="entry name" value="Homeodomain-like_sf"/>
</dbReference>
<evidence type="ECO:0000313" key="7">
    <source>
        <dbReference type="Proteomes" id="UP001597368"/>
    </source>
</evidence>
<dbReference type="Proteomes" id="UP001597368">
    <property type="component" value="Unassembled WGS sequence"/>
</dbReference>
<dbReference type="RefSeq" id="WP_379568751.1">
    <property type="nucleotide sequence ID" value="NZ_JBHUFV010000003.1"/>
</dbReference>
<keyword evidence="3" id="KW-0804">Transcription</keyword>
<dbReference type="PANTHER" id="PTHR30055:SF234">
    <property type="entry name" value="HTH-TYPE TRANSCRIPTIONAL REGULATOR BETI"/>
    <property type="match status" value="1"/>
</dbReference>
<dbReference type="PRINTS" id="PR00455">
    <property type="entry name" value="HTHTETR"/>
</dbReference>
<dbReference type="InterPro" id="IPR001647">
    <property type="entry name" value="HTH_TetR"/>
</dbReference>
<keyword evidence="7" id="KW-1185">Reference proteome</keyword>
<accession>A0ABW4SPE5</accession>
<feature type="domain" description="HTH tetR-type" evidence="5">
    <location>
        <begin position="9"/>
        <end position="69"/>
    </location>
</feature>
<keyword evidence="2 4" id="KW-0238">DNA-binding</keyword>
<feature type="DNA-binding region" description="H-T-H motif" evidence="4">
    <location>
        <begin position="32"/>
        <end position="51"/>
    </location>
</feature>
<evidence type="ECO:0000313" key="6">
    <source>
        <dbReference type="EMBL" id="MFD1930402.1"/>
    </source>
</evidence>
<name>A0ABW4SPE5_9ACTN</name>
<dbReference type="SUPFAM" id="SSF46689">
    <property type="entry name" value="Homeodomain-like"/>
    <property type="match status" value="1"/>
</dbReference>
<evidence type="ECO:0000259" key="5">
    <source>
        <dbReference type="PROSITE" id="PS50977"/>
    </source>
</evidence>
<dbReference type="PANTHER" id="PTHR30055">
    <property type="entry name" value="HTH-TYPE TRANSCRIPTIONAL REGULATOR RUTR"/>
    <property type="match status" value="1"/>
</dbReference>
<dbReference type="PROSITE" id="PS50977">
    <property type="entry name" value="HTH_TETR_2"/>
    <property type="match status" value="1"/>
</dbReference>
<evidence type="ECO:0000256" key="4">
    <source>
        <dbReference type="PROSITE-ProRule" id="PRU00335"/>
    </source>
</evidence>
<gene>
    <name evidence="6" type="ORF">ACFSKW_02820</name>
</gene>
<comment type="caution">
    <text evidence="6">The sequence shown here is derived from an EMBL/GenBank/DDBJ whole genome shotgun (WGS) entry which is preliminary data.</text>
</comment>
<evidence type="ECO:0000256" key="1">
    <source>
        <dbReference type="ARBA" id="ARBA00023015"/>
    </source>
</evidence>
<dbReference type="Pfam" id="PF00440">
    <property type="entry name" value="TetR_N"/>
    <property type="match status" value="1"/>
</dbReference>
<dbReference type="InterPro" id="IPR050109">
    <property type="entry name" value="HTH-type_TetR-like_transc_reg"/>
</dbReference>
<evidence type="ECO:0000256" key="3">
    <source>
        <dbReference type="ARBA" id="ARBA00023163"/>
    </source>
</evidence>
<protein>
    <submittedName>
        <fullName evidence="6">TetR/AcrR family transcriptional regulator</fullName>
    </submittedName>
</protein>
<organism evidence="6 7">
    <name type="scientific">Nonomuraea mangrovi</name>
    <dbReference type="NCBI Taxonomy" id="2316207"/>
    <lineage>
        <taxon>Bacteria</taxon>
        <taxon>Bacillati</taxon>
        <taxon>Actinomycetota</taxon>
        <taxon>Actinomycetes</taxon>
        <taxon>Streptosporangiales</taxon>
        <taxon>Streptosporangiaceae</taxon>
        <taxon>Nonomuraea</taxon>
    </lineage>
</organism>
<sequence>MGLRERKKLETRQAIHDAAMELFGERGFDEVSVVEIAARAKVSKMTVFNYFPTKEDIVLAPMEDDLGEIPALMSDRLPGESVAATARRQFLDALARHAPETGLCDRPEFLRLLNLMRRTPSLAARMLLFHVKAEGRLATALGEDERAPYAASMIYGLWRTLQTQNTTRIYLGQSAEQAYPAAVGAAEKGFAVLADGLGDYLA</sequence>
<dbReference type="EMBL" id="JBHUFV010000003">
    <property type="protein sequence ID" value="MFD1930402.1"/>
    <property type="molecule type" value="Genomic_DNA"/>
</dbReference>
<evidence type="ECO:0000256" key="2">
    <source>
        <dbReference type="ARBA" id="ARBA00023125"/>
    </source>
</evidence>
<keyword evidence="1" id="KW-0805">Transcription regulation</keyword>
<dbReference type="Gene3D" id="1.10.357.10">
    <property type="entry name" value="Tetracycline Repressor, domain 2"/>
    <property type="match status" value="1"/>
</dbReference>
<proteinExistence type="predicted"/>